<dbReference type="AlphaFoldDB" id="A0AAD7AQL2"/>
<keyword evidence="2" id="KW-1185">Reference proteome</keyword>
<dbReference type="EMBL" id="JARIHO010000003">
    <property type="protein sequence ID" value="KAJ7364953.1"/>
    <property type="molecule type" value="Genomic_DNA"/>
</dbReference>
<sequence>MSAPADVPVSSVSVHSDRDLDTYHGEPHLHLGHDTDGSHDAYKRTPGTLRFDVLTACDSFLRLAKDNLTTIGDPELGEVSWDAALGGDDDKTYAAMGLRRLFGRWIISAIDSAPKSWRRSRRQSSSFNFTLKNKIFDSFDNMYDLVDSLTFKLRAISPNLWPVFELT</sequence>
<accession>A0AAD7AQL2</accession>
<proteinExistence type="predicted"/>
<evidence type="ECO:0000313" key="1">
    <source>
        <dbReference type="EMBL" id="KAJ7364953.1"/>
    </source>
</evidence>
<gene>
    <name evidence="1" type="ORF">DFH08DRAFT_950496</name>
</gene>
<protein>
    <submittedName>
        <fullName evidence="1">Uncharacterized protein</fullName>
    </submittedName>
</protein>
<evidence type="ECO:0000313" key="2">
    <source>
        <dbReference type="Proteomes" id="UP001218218"/>
    </source>
</evidence>
<organism evidence="1 2">
    <name type="scientific">Mycena albidolilacea</name>
    <dbReference type="NCBI Taxonomy" id="1033008"/>
    <lineage>
        <taxon>Eukaryota</taxon>
        <taxon>Fungi</taxon>
        <taxon>Dikarya</taxon>
        <taxon>Basidiomycota</taxon>
        <taxon>Agaricomycotina</taxon>
        <taxon>Agaricomycetes</taxon>
        <taxon>Agaricomycetidae</taxon>
        <taxon>Agaricales</taxon>
        <taxon>Marasmiineae</taxon>
        <taxon>Mycenaceae</taxon>
        <taxon>Mycena</taxon>
    </lineage>
</organism>
<reference evidence="1" key="1">
    <citation type="submission" date="2023-03" db="EMBL/GenBank/DDBJ databases">
        <title>Massive genome expansion in bonnet fungi (Mycena s.s.) driven by repeated elements and novel gene families across ecological guilds.</title>
        <authorList>
            <consortium name="Lawrence Berkeley National Laboratory"/>
            <person name="Harder C.B."/>
            <person name="Miyauchi S."/>
            <person name="Viragh M."/>
            <person name="Kuo A."/>
            <person name="Thoen E."/>
            <person name="Andreopoulos B."/>
            <person name="Lu D."/>
            <person name="Skrede I."/>
            <person name="Drula E."/>
            <person name="Henrissat B."/>
            <person name="Morin E."/>
            <person name="Kohler A."/>
            <person name="Barry K."/>
            <person name="LaButti K."/>
            <person name="Morin E."/>
            <person name="Salamov A."/>
            <person name="Lipzen A."/>
            <person name="Mereny Z."/>
            <person name="Hegedus B."/>
            <person name="Baldrian P."/>
            <person name="Stursova M."/>
            <person name="Weitz H."/>
            <person name="Taylor A."/>
            <person name="Grigoriev I.V."/>
            <person name="Nagy L.G."/>
            <person name="Martin F."/>
            <person name="Kauserud H."/>
        </authorList>
    </citation>
    <scope>NUCLEOTIDE SEQUENCE</scope>
    <source>
        <strain evidence="1">CBHHK002</strain>
    </source>
</reference>
<dbReference type="Proteomes" id="UP001218218">
    <property type="component" value="Unassembled WGS sequence"/>
</dbReference>
<name>A0AAD7AQL2_9AGAR</name>
<comment type="caution">
    <text evidence="1">The sequence shown here is derived from an EMBL/GenBank/DDBJ whole genome shotgun (WGS) entry which is preliminary data.</text>
</comment>